<keyword evidence="1 3" id="KW-0479">Metal-binding</keyword>
<accession>A0A1N7F2J5</accession>
<dbReference type="InterPro" id="IPR050659">
    <property type="entry name" value="Peptidase_M24B"/>
</dbReference>
<dbReference type="SUPFAM" id="SSF55920">
    <property type="entry name" value="Creatinase/aminopeptidase"/>
    <property type="match status" value="1"/>
</dbReference>
<reference evidence="6" key="1">
    <citation type="submission" date="2017-01" db="EMBL/GenBank/DDBJ databases">
        <authorList>
            <person name="Varghese N."/>
            <person name="Submissions S."/>
        </authorList>
    </citation>
    <scope>NUCLEOTIDE SEQUENCE [LARGE SCALE GENOMIC DNA]</scope>
    <source>
        <strain evidence="6">CGMCC 1.7737</strain>
    </source>
</reference>
<keyword evidence="2" id="KW-0378">Hydrolase</keyword>
<feature type="domain" description="Peptidase M24" evidence="4">
    <location>
        <begin position="2"/>
        <end position="54"/>
    </location>
</feature>
<dbReference type="EMBL" id="FTNO01000007">
    <property type="protein sequence ID" value="SIR94557.1"/>
    <property type="molecule type" value="Genomic_DNA"/>
</dbReference>
<sequence length="54" mass="5733">MYHGTGHGVGLSLHEAPSLLSDELLKAGHVITVKPGVYDPKKGAVHIEDLIMVT</sequence>
<evidence type="ECO:0000313" key="5">
    <source>
        <dbReference type="EMBL" id="SIR94557.1"/>
    </source>
</evidence>
<comment type="similarity">
    <text evidence="3">Belongs to the peptidase M24B family.</text>
</comment>
<evidence type="ECO:0000313" key="6">
    <source>
        <dbReference type="Proteomes" id="UP000186914"/>
    </source>
</evidence>
<dbReference type="PANTHER" id="PTHR46112:SF2">
    <property type="entry name" value="XAA-PRO AMINOPEPTIDASE P-RELATED"/>
    <property type="match status" value="1"/>
</dbReference>
<dbReference type="Proteomes" id="UP000186914">
    <property type="component" value="Unassembled WGS sequence"/>
</dbReference>
<dbReference type="GO" id="GO:0046872">
    <property type="term" value="F:metal ion binding"/>
    <property type="evidence" value="ECO:0007669"/>
    <property type="project" value="UniProtKB-KW"/>
</dbReference>
<name>A0A1N7F2J5_9EURY</name>
<dbReference type="PANTHER" id="PTHR46112">
    <property type="entry name" value="AMINOPEPTIDASE"/>
    <property type="match status" value="1"/>
</dbReference>
<dbReference type="AlphaFoldDB" id="A0A1N7F2J5"/>
<evidence type="ECO:0000256" key="3">
    <source>
        <dbReference type="RuleBase" id="RU000590"/>
    </source>
</evidence>
<proteinExistence type="inferred from homology"/>
<evidence type="ECO:0000256" key="2">
    <source>
        <dbReference type="ARBA" id="ARBA00022801"/>
    </source>
</evidence>
<dbReference type="InterPro" id="IPR036005">
    <property type="entry name" value="Creatinase/aminopeptidase-like"/>
</dbReference>
<gene>
    <name evidence="5" type="ORF">SAMN05421858_4746</name>
</gene>
<dbReference type="InterPro" id="IPR001131">
    <property type="entry name" value="Peptidase_M24B_aminopep-P_CS"/>
</dbReference>
<dbReference type="Pfam" id="PF00557">
    <property type="entry name" value="Peptidase_M24"/>
    <property type="match status" value="1"/>
</dbReference>
<organism evidence="5 6">
    <name type="scientific">Haladaptatus litoreus</name>
    <dbReference type="NCBI Taxonomy" id="553468"/>
    <lineage>
        <taxon>Archaea</taxon>
        <taxon>Methanobacteriati</taxon>
        <taxon>Methanobacteriota</taxon>
        <taxon>Stenosarchaea group</taxon>
        <taxon>Halobacteria</taxon>
        <taxon>Halobacteriales</taxon>
        <taxon>Haladaptataceae</taxon>
        <taxon>Haladaptatus</taxon>
    </lineage>
</organism>
<keyword evidence="6" id="KW-1185">Reference proteome</keyword>
<dbReference type="Gene3D" id="3.90.230.10">
    <property type="entry name" value="Creatinase/methionine aminopeptidase superfamily"/>
    <property type="match status" value="1"/>
</dbReference>
<evidence type="ECO:0000259" key="4">
    <source>
        <dbReference type="Pfam" id="PF00557"/>
    </source>
</evidence>
<dbReference type="GO" id="GO:0004177">
    <property type="term" value="F:aminopeptidase activity"/>
    <property type="evidence" value="ECO:0007669"/>
    <property type="project" value="UniProtKB-KW"/>
</dbReference>
<dbReference type="PROSITE" id="PS00491">
    <property type="entry name" value="PROLINE_PEPTIDASE"/>
    <property type="match status" value="1"/>
</dbReference>
<protein>
    <submittedName>
        <fullName evidence="5">Xaa-Pro aminopeptidase</fullName>
    </submittedName>
</protein>
<dbReference type="InterPro" id="IPR000994">
    <property type="entry name" value="Pept_M24"/>
</dbReference>
<keyword evidence="5" id="KW-0645">Protease</keyword>
<keyword evidence="5" id="KW-0031">Aminopeptidase</keyword>
<evidence type="ECO:0000256" key="1">
    <source>
        <dbReference type="ARBA" id="ARBA00022723"/>
    </source>
</evidence>